<accession>A0A1E1JV64</accession>
<evidence type="ECO:0000256" key="1">
    <source>
        <dbReference type="ARBA" id="ARBA00008361"/>
    </source>
</evidence>
<dbReference type="FunFam" id="3.40.50.150:FF:000288">
    <property type="entry name" value="Spermine/spermidine synthase, putative"/>
    <property type="match status" value="1"/>
</dbReference>
<feature type="transmembrane region" description="Helical" evidence="5">
    <location>
        <begin position="120"/>
        <end position="139"/>
    </location>
</feature>
<dbReference type="PANTHER" id="PTHR12176:SF59">
    <property type="entry name" value="METHYLTRANSFERASE DOMAIN-CONTAINING PROTEIN-RELATED"/>
    <property type="match status" value="1"/>
</dbReference>
<evidence type="ECO:0000256" key="4">
    <source>
        <dbReference type="SAM" id="MobiDB-lite"/>
    </source>
</evidence>
<dbReference type="Pfam" id="PF01564">
    <property type="entry name" value="Spermine_synth"/>
    <property type="match status" value="1"/>
</dbReference>
<keyword evidence="3" id="KW-0808">Transferase</keyword>
<name>A0A1E1JV64_9HELO</name>
<keyword evidence="5" id="KW-0812">Transmembrane</keyword>
<evidence type="ECO:0000256" key="3">
    <source>
        <dbReference type="ARBA" id="ARBA00022679"/>
    </source>
</evidence>
<organism evidence="6 7">
    <name type="scientific">Rhynchosporium graminicola</name>
    <dbReference type="NCBI Taxonomy" id="2792576"/>
    <lineage>
        <taxon>Eukaryota</taxon>
        <taxon>Fungi</taxon>
        <taxon>Dikarya</taxon>
        <taxon>Ascomycota</taxon>
        <taxon>Pezizomycotina</taxon>
        <taxon>Leotiomycetes</taxon>
        <taxon>Helotiales</taxon>
        <taxon>Ploettnerulaceae</taxon>
        <taxon>Rhynchosporium</taxon>
    </lineage>
</organism>
<reference evidence="7" key="1">
    <citation type="submission" date="2016-03" db="EMBL/GenBank/DDBJ databases">
        <authorList>
            <person name="Ploux O."/>
        </authorList>
    </citation>
    <scope>NUCLEOTIDE SEQUENCE [LARGE SCALE GENOMIC DNA]</scope>
    <source>
        <strain evidence="7">UK7</strain>
    </source>
</reference>
<dbReference type="Gene3D" id="3.40.50.150">
    <property type="entry name" value="Vaccinia Virus protein VP39"/>
    <property type="match status" value="1"/>
</dbReference>
<dbReference type="SUPFAM" id="SSF53335">
    <property type="entry name" value="S-adenosyl-L-methionine-dependent methyltransferases"/>
    <property type="match status" value="1"/>
</dbReference>
<comment type="caution">
    <text evidence="6">The sequence shown here is derived from an EMBL/GenBank/DDBJ whole genome shotgun (WGS) entry which is preliminary data.</text>
</comment>
<dbReference type="PANTHER" id="PTHR12176">
    <property type="entry name" value="SAM-DEPENDENT METHYLTRANSFERASE SUPERFAMILY PROTEIN"/>
    <property type="match status" value="1"/>
</dbReference>
<keyword evidence="7" id="KW-1185">Reference proteome</keyword>
<dbReference type="AlphaFoldDB" id="A0A1E1JV64"/>
<dbReference type="InterPro" id="IPR029063">
    <property type="entry name" value="SAM-dependent_MTases_sf"/>
</dbReference>
<dbReference type="GO" id="GO:0032259">
    <property type="term" value="P:methylation"/>
    <property type="evidence" value="ECO:0007669"/>
    <property type="project" value="UniProtKB-KW"/>
</dbReference>
<evidence type="ECO:0000256" key="2">
    <source>
        <dbReference type="ARBA" id="ARBA00022603"/>
    </source>
</evidence>
<dbReference type="InParanoid" id="A0A1E1JV64"/>
<keyword evidence="5" id="KW-1133">Transmembrane helix</keyword>
<dbReference type="Proteomes" id="UP000178129">
    <property type="component" value="Unassembled WGS sequence"/>
</dbReference>
<dbReference type="NCBIfam" id="NF037959">
    <property type="entry name" value="MFS_SpdSyn"/>
    <property type="match status" value="1"/>
</dbReference>
<comment type="similarity">
    <text evidence="1">Belongs to the methyltransferase superfamily.</text>
</comment>
<dbReference type="EMBL" id="FJUW01000003">
    <property type="protein sequence ID" value="CZS89713.1"/>
    <property type="molecule type" value="Genomic_DNA"/>
</dbReference>
<keyword evidence="2" id="KW-0489">Methyltransferase</keyword>
<dbReference type="GO" id="GO:0008168">
    <property type="term" value="F:methyltransferase activity"/>
    <property type="evidence" value="ECO:0007669"/>
    <property type="project" value="UniProtKB-KW"/>
</dbReference>
<dbReference type="InterPro" id="IPR051419">
    <property type="entry name" value="Lys/N-term_MeTrsfase_sf"/>
</dbReference>
<gene>
    <name evidence="6" type="ORF">RCO7_02462</name>
</gene>
<evidence type="ECO:0000256" key="5">
    <source>
        <dbReference type="SAM" id="Phobius"/>
    </source>
</evidence>
<dbReference type="CDD" id="cd02440">
    <property type="entry name" value="AdoMet_MTases"/>
    <property type="match status" value="1"/>
</dbReference>
<feature type="region of interest" description="Disordered" evidence="4">
    <location>
        <begin position="1"/>
        <end position="22"/>
    </location>
</feature>
<proteinExistence type="inferred from homology"/>
<evidence type="ECO:0000313" key="6">
    <source>
        <dbReference type="EMBL" id="CZS89713.1"/>
    </source>
</evidence>
<keyword evidence="5" id="KW-0472">Membrane</keyword>
<sequence length="599" mass="66093">MARPTGSKASATKSPKPQALPKETLFTQENFEKELKSLALKAQDETWGKWASEQAWTLALSGTLLALGAIYSNVSLLSLSPVYGGIPSSALHAKGVMAACFLGWSSNLHLKRLLPVKPQFLLPLIAAYIPMVQFFLFKISGRLGGIYGPIITEALTSLPLLLLSVSCTATILDDLEMSPGRVQWLADAMPGMLSYSFLKGVEHVSMNSISRSIGASFLQTRLGLQILLTGLYSLFAPSKLLLYAIPALLHTALFNGHVQLPYTTSVLNSTLDKHNWTIIDRQESLTGYISILESYEQQFRVMRCDHSLLGGEWLVKSSRNSMPEPIYGVFVMLEAVRLVEVETPIPDSQAKAFVVGLGIGTTPAALMAHEISTTIVEIDPVVHDFATKYFALPKTHKKVIADAVSYAAEVARSDERYDYVVHDVFTGGAEPVDLFTYEFLSDLNTILKPGGVIAINYAGDLLLPSARIIVQTILSIFTTCRIFRESAPPPPSQIASDGRDFINMVIFCHKPLPFSSSNPAQALSFRAPIEKDFLGSKARQAYLLPIHEVDREVFEWKEGDGGVLRRNATERFRSWQETSARGHWAVMRTVVPEGIWENW</sequence>
<protein>
    <submittedName>
        <fullName evidence="6">Related to spermine/spermidine synthase family protein</fullName>
    </submittedName>
</protein>
<evidence type="ECO:0000313" key="7">
    <source>
        <dbReference type="Proteomes" id="UP000178129"/>
    </source>
</evidence>